<accession>A0A1B9P0H8</accession>
<dbReference type="Gene3D" id="3.90.1570.30">
    <property type="match status" value="1"/>
</dbReference>
<dbReference type="InterPro" id="IPR007409">
    <property type="entry name" value="Restrct_endonuc_type1_HsdR_N"/>
</dbReference>
<evidence type="ECO:0000313" key="3">
    <source>
        <dbReference type="EMBL" id="OCH21864.1"/>
    </source>
</evidence>
<dbReference type="SUPFAM" id="SSF52540">
    <property type="entry name" value="P-loop containing nucleoside triphosphate hydrolases"/>
    <property type="match status" value="2"/>
</dbReference>
<dbReference type="Pfam" id="PF04313">
    <property type="entry name" value="HSDR_N"/>
    <property type="match status" value="1"/>
</dbReference>
<dbReference type="GO" id="GO:0003677">
    <property type="term" value="F:DNA binding"/>
    <property type="evidence" value="ECO:0007669"/>
    <property type="project" value="UniProtKB-KW"/>
</dbReference>
<proteinExistence type="predicted"/>
<dbReference type="CDD" id="cd18032">
    <property type="entry name" value="DEXHc_RE_I_III_res"/>
    <property type="match status" value="1"/>
</dbReference>
<dbReference type="Pfam" id="PF08463">
    <property type="entry name" value="EcoEI_R_C"/>
    <property type="match status" value="1"/>
</dbReference>
<protein>
    <submittedName>
        <fullName evidence="3">DEAD/DEAH box helicase</fullName>
    </submittedName>
</protein>
<name>A0A1B9P0H8_ALILO</name>
<evidence type="ECO:0000313" key="4">
    <source>
        <dbReference type="Proteomes" id="UP000093523"/>
    </source>
</evidence>
<organism evidence="3 4">
    <name type="scientific">Aliivibrio logei</name>
    <name type="common">Vibrio logei</name>
    <dbReference type="NCBI Taxonomy" id="688"/>
    <lineage>
        <taxon>Bacteria</taxon>
        <taxon>Pseudomonadati</taxon>
        <taxon>Pseudomonadota</taxon>
        <taxon>Gammaproteobacteria</taxon>
        <taxon>Vibrionales</taxon>
        <taxon>Vibrionaceae</taxon>
        <taxon>Aliivibrio</taxon>
    </lineage>
</organism>
<gene>
    <name evidence="3" type="ORF">A6E04_08365</name>
</gene>
<dbReference type="Proteomes" id="UP000093523">
    <property type="component" value="Unassembled WGS sequence"/>
</dbReference>
<dbReference type="STRING" id="688.A6E04_08365"/>
<dbReference type="OrthoDB" id="9804086at2"/>
<dbReference type="CDD" id="cd18799">
    <property type="entry name" value="SF2_C_EcoAI-like"/>
    <property type="match status" value="1"/>
</dbReference>
<dbReference type="InterPro" id="IPR027417">
    <property type="entry name" value="P-loop_NTPase"/>
</dbReference>
<dbReference type="GO" id="GO:0005524">
    <property type="term" value="F:ATP binding"/>
    <property type="evidence" value="ECO:0007669"/>
    <property type="project" value="UniProtKB-KW"/>
</dbReference>
<dbReference type="GO" id="GO:0009035">
    <property type="term" value="F:type I site-specific deoxyribonuclease activity"/>
    <property type="evidence" value="ECO:0007669"/>
    <property type="project" value="UniProtKB-EC"/>
</dbReference>
<comment type="caution">
    <text evidence="3">The sequence shown here is derived from an EMBL/GenBank/DDBJ whole genome shotgun (WGS) entry which is preliminary data.</text>
</comment>
<dbReference type="GO" id="GO:0009307">
    <property type="term" value="P:DNA restriction-modification system"/>
    <property type="evidence" value="ECO:0007669"/>
    <property type="project" value="UniProtKB-KW"/>
</dbReference>
<evidence type="ECO:0000259" key="2">
    <source>
        <dbReference type="PROSITE" id="PS51192"/>
    </source>
</evidence>
<dbReference type="InterPro" id="IPR050742">
    <property type="entry name" value="Helicase_Restrict-Modif_Enz"/>
</dbReference>
<dbReference type="Gene3D" id="3.40.50.300">
    <property type="entry name" value="P-loop containing nucleotide triphosphate hydrolases"/>
    <property type="match status" value="2"/>
</dbReference>
<dbReference type="NCBIfam" id="NF046051">
    <property type="entry name" value="restrict_EcoAI"/>
    <property type="match status" value="1"/>
</dbReference>
<dbReference type="InterPro" id="IPR013670">
    <property type="entry name" value="EcoEI_R_C_dom"/>
</dbReference>
<sequence length="813" mass="92685">MSSGSINKKNLTETDIITKFIMPSIKSAGWDDMSQIRQEVALRDGKVIVRGQVGMRQTVKKADIVLYHKPSMPLAVVEAKANKHEVGKGIQQGLDYARLLDIPFIFSSNGDGYIFHDKTKLGTSEENQLESQIRLEDFPSPDELWIKFCIWKGYTEAQLPIITQDYYDDGSGKSPRYYQLQAINKTVEAISAGKNRALLVMATGTGKTYTAFQIIWRLWKAKAKKRILFLADRNILVDQTRLNDFQPFDTAMTKITGRAVDPSFEIHLALYQALAGPEESQKAYKQVDPNFFDLIIIDECHRGSAAENSAWREILEYFESATQVGLTATPKETDEVSNTDYFDEPVYTYSLKEGIEDGFLAPYKVIRVDLDVDLQGWRPTKDQTDNNGELIQDRIYNQKDFDRTMVIDERTELVAKTITDYLKRTDPMAKTIVFCNDIDHAERMRRAIANLNPEQMAKNDKYVMKITGDDELGKGQLDNFINPKKAYPVIATTSELMTTGVDAKTCKLVVLDQNIKSMTKFKQIIGRGTRIDERYGKLWFTILDFKKATELFADERFDGTPEKIIKTTPEIIEDETIDLEETENTIEESGEGTSSESEEQTGEINDPTGIYEPKGDGEWEDETPKMVKYHVSGVSVNKIAERVQYYDTDGKLVTESFKDYTRKTMHKQFSSLDAFVKRWNEADRKDAVIKELELAGIIWSALEDEIGKEMDPFDLICHVVYDQPPLTRKERVENVKKRNYFTKYSETAQQVLGNLLVKYADEGVQEIEDIQVLKVKPFDEMGRPLEIIKKGFGGKSQYLEAVSELEAAIYQSA</sequence>
<keyword evidence="3" id="KW-0378">Hydrolase</keyword>
<dbReference type="EMBL" id="MAJU01000008">
    <property type="protein sequence ID" value="OCH21864.1"/>
    <property type="molecule type" value="Genomic_DNA"/>
</dbReference>
<reference evidence="3 4" key="1">
    <citation type="submission" date="2016-06" db="EMBL/GenBank/DDBJ databases">
        <authorList>
            <person name="Kjaerup R.B."/>
            <person name="Dalgaard T.S."/>
            <person name="Juul-Madsen H.R."/>
        </authorList>
    </citation>
    <scope>NUCLEOTIDE SEQUENCE [LARGE SCALE GENOMIC DNA]</scope>
    <source>
        <strain evidence="3 4">1S159</strain>
    </source>
</reference>
<dbReference type="PANTHER" id="PTHR47396:SF1">
    <property type="entry name" value="ATP-DEPENDENT HELICASE IRC3-RELATED"/>
    <property type="match status" value="1"/>
</dbReference>
<dbReference type="PANTHER" id="PTHR47396">
    <property type="entry name" value="TYPE I RESTRICTION ENZYME ECOKI R PROTEIN"/>
    <property type="match status" value="1"/>
</dbReference>
<dbReference type="GO" id="GO:0004386">
    <property type="term" value="F:helicase activity"/>
    <property type="evidence" value="ECO:0007669"/>
    <property type="project" value="UniProtKB-KW"/>
</dbReference>
<dbReference type="InterPro" id="IPR006935">
    <property type="entry name" value="Helicase/UvrB_N"/>
</dbReference>
<dbReference type="AlphaFoldDB" id="A0A1B9P0H8"/>
<feature type="domain" description="Helicase ATP-binding" evidence="2">
    <location>
        <begin position="188"/>
        <end position="348"/>
    </location>
</feature>
<feature type="compositionally biased region" description="Acidic residues" evidence="1">
    <location>
        <begin position="578"/>
        <end position="601"/>
    </location>
</feature>
<keyword evidence="3" id="KW-0067">ATP-binding</keyword>
<feature type="region of interest" description="Disordered" evidence="1">
    <location>
        <begin position="578"/>
        <end position="612"/>
    </location>
</feature>
<keyword evidence="3" id="KW-0547">Nucleotide-binding</keyword>
<dbReference type="PROSITE" id="PS51192">
    <property type="entry name" value="HELICASE_ATP_BIND_1"/>
    <property type="match status" value="1"/>
</dbReference>
<evidence type="ECO:0000256" key="1">
    <source>
        <dbReference type="SAM" id="MobiDB-lite"/>
    </source>
</evidence>
<dbReference type="Pfam" id="PF04851">
    <property type="entry name" value="ResIII"/>
    <property type="match status" value="1"/>
</dbReference>
<dbReference type="SMART" id="SM00487">
    <property type="entry name" value="DEXDc"/>
    <property type="match status" value="1"/>
</dbReference>
<dbReference type="RefSeq" id="WP_065610464.1">
    <property type="nucleotide sequence ID" value="NZ_CAWMPN010000008.1"/>
</dbReference>
<keyword evidence="3" id="KW-0347">Helicase</keyword>
<dbReference type="InterPro" id="IPR014001">
    <property type="entry name" value="Helicase_ATP-bd"/>
</dbReference>
<dbReference type="GO" id="GO:0005829">
    <property type="term" value="C:cytosol"/>
    <property type="evidence" value="ECO:0007669"/>
    <property type="project" value="TreeGrafter"/>
</dbReference>